<dbReference type="AlphaFoldDB" id="A0AAW1UIT4"/>
<organism evidence="2 3">
    <name type="scientific">Henosepilachna vigintioctopunctata</name>
    <dbReference type="NCBI Taxonomy" id="420089"/>
    <lineage>
        <taxon>Eukaryota</taxon>
        <taxon>Metazoa</taxon>
        <taxon>Ecdysozoa</taxon>
        <taxon>Arthropoda</taxon>
        <taxon>Hexapoda</taxon>
        <taxon>Insecta</taxon>
        <taxon>Pterygota</taxon>
        <taxon>Neoptera</taxon>
        <taxon>Endopterygota</taxon>
        <taxon>Coleoptera</taxon>
        <taxon>Polyphaga</taxon>
        <taxon>Cucujiformia</taxon>
        <taxon>Coccinelloidea</taxon>
        <taxon>Coccinellidae</taxon>
        <taxon>Epilachninae</taxon>
        <taxon>Epilachnini</taxon>
        <taxon>Henosepilachna</taxon>
    </lineage>
</organism>
<sequence>MTNIIYALVLTLVCCFPRTGGLYSRINQQAHNQEALNIGLILPYTNFGVREYTRAINNAVQGLHKSKGLRLNWIKKYQFLPKNIHSVHMTLTPSPTG</sequence>
<comment type="caution">
    <text evidence="2">The sequence shown here is derived from an EMBL/GenBank/DDBJ whole genome shotgun (WGS) entry which is preliminary data.</text>
</comment>
<name>A0AAW1UIT4_9CUCU</name>
<dbReference type="EMBL" id="JARQZJ010000066">
    <property type="protein sequence ID" value="KAK9880731.1"/>
    <property type="molecule type" value="Genomic_DNA"/>
</dbReference>
<reference evidence="2 3" key="1">
    <citation type="submission" date="2023-03" db="EMBL/GenBank/DDBJ databases">
        <title>Genome insight into feeding habits of ladybird beetles.</title>
        <authorList>
            <person name="Li H.-S."/>
            <person name="Huang Y.-H."/>
            <person name="Pang H."/>
        </authorList>
    </citation>
    <scope>NUCLEOTIDE SEQUENCE [LARGE SCALE GENOMIC DNA]</scope>
    <source>
        <strain evidence="2">SYSU_2023b</strain>
        <tissue evidence="2">Whole body</tissue>
    </source>
</reference>
<proteinExistence type="predicted"/>
<evidence type="ECO:0000313" key="2">
    <source>
        <dbReference type="EMBL" id="KAK9880731.1"/>
    </source>
</evidence>
<protein>
    <submittedName>
        <fullName evidence="2">Uncharacterized protein</fullName>
    </submittedName>
</protein>
<keyword evidence="3" id="KW-1185">Reference proteome</keyword>
<keyword evidence="1" id="KW-0732">Signal</keyword>
<dbReference type="Proteomes" id="UP001431783">
    <property type="component" value="Unassembled WGS sequence"/>
</dbReference>
<evidence type="ECO:0000256" key="1">
    <source>
        <dbReference type="SAM" id="SignalP"/>
    </source>
</evidence>
<gene>
    <name evidence="2" type="ORF">WA026_013055</name>
</gene>
<evidence type="ECO:0000313" key="3">
    <source>
        <dbReference type="Proteomes" id="UP001431783"/>
    </source>
</evidence>
<feature type="chain" id="PRO_5043710585" evidence="1">
    <location>
        <begin position="22"/>
        <end position="97"/>
    </location>
</feature>
<feature type="signal peptide" evidence="1">
    <location>
        <begin position="1"/>
        <end position="21"/>
    </location>
</feature>
<accession>A0AAW1UIT4</accession>